<dbReference type="AlphaFoldDB" id="A0A0R0IB34"/>
<evidence type="ECO:0000313" key="1">
    <source>
        <dbReference type="EMBL" id="KRH37240.1"/>
    </source>
</evidence>
<sequence length="67" mass="7430">MLGMKLDNIFIGDWKLNVHVTKIVQGEVKVQRQVSGYGKKVCPPNEMDLEKVGSMVNGAKKDKALSK</sequence>
<evidence type="ECO:0000313" key="2">
    <source>
        <dbReference type="EnsemblPlants" id="KRH37240"/>
    </source>
</evidence>
<dbReference type="InParanoid" id="A0A0R0IB34"/>
<reference evidence="1" key="3">
    <citation type="submission" date="2018-07" db="EMBL/GenBank/DDBJ databases">
        <title>WGS assembly of Glycine max.</title>
        <authorList>
            <person name="Schmutz J."/>
            <person name="Cannon S."/>
            <person name="Schlueter J."/>
            <person name="Ma J."/>
            <person name="Mitros T."/>
            <person name="Nelson W."/>
            <person name="Hyten D."/>
            <person name="Song Q."/>
            <person name="Thelen J."/>
            <person name="Cheng J."/>
            <person name="Xu D."/>
            <person name="Hellsten U."/>
            <person name="May G."/>
            <person name="Yu Y."/>
            <person name="Sakurai T."/>
            <person name="Umezawa T."/>
            <person name="Bhattacharyya M."/>
            <person name="Sandhu D."/>
            <person name="Valliyodan B."/>
            <person name="Lindquist E."/>
            <person name="Peto M."/>
            <person name="Grant D."/>
            <person name="Shu S."/>
            <person name="Goodstein D."/>
            <person name="Barry K."/>
            <person name="Futrell-Griggs M."/>
            <person name="Abernathy B."/>
            <person name="Du J."/>
            <person name="Tian Z."/>
            <person name="Zhu L."/>
            <person name="Gill N."/>
            <person name="Joshi T."/>
            <person name="Libault M."/>
            <person name="Sethuraman A."/>
            <person name="Zhang X."/>
            <person name="Shinozaki K."/>
            <person name="Nguyen H."/>
            <person name="Wing R."/>
            <person name="Cregan P."/>
            <person name="Specht J."/>
            <person name="Grimwood J."/>
            <person name="Rokhsar D."/>
            <person name="Stacey G."/>
            <person name="Shoemaker R."/>
            <person name="Jackson S."/>
        </authorList>
    </citation>
    <scope>NUCLEOTIDE SEQUENCE</scope>
    <source>
        <tissue evidence="1">Callus</tissue>
    </source>
</reference>
<organism evidence="1">
    <name type="scientific">Glycine max</name>
    <name type="common">Soybean</name>
    <name type="synonym">Glycine hispida</name>
    <dbReference type="NCBI Taxonomy" id="3847"/>
    <lineage>
        <taxon>Eukaryota</taxon>
        <taxon>Viridiplantae</taxon>
        <taxon>Streptophyta</taxon>
        <taxon>Embryophyta</taxon>
        <taxon>Tracheophyta</taxon>
        <taxon>Spermatophyta</taxon>
        <taxon>Magnoliopsida</taxon>
        <taxon>eudicotyledons</taxon>
        <taxon>Gunneridae</taxon>
        <taxon>Pentapetalae</taxon>
        <taxon>rosids</taxon>
        <taxon>fabids</taxon>
        <taxon>Fabales</taxon>
        <taxon>Fabaceae</taxon>
        <taxon>Papilionoideae</taxon>
        <taxon>50 kb inversion clade</taxon>
        <taxon>NPAAA clade</taxon>
        <taxon>indigoferoid/millettioid clade</taxon>
        <taxon>Phaseoleae</taxon>
        <taxon>Glycine</taxon>
        <taxon>Glycine subgen. Soja</taxon>
    </lineage>
</organism>
<name>A0A0R0IB34_SOYBN</name>
<dbReference type="SMR" id="A0A0R0IB34"/>
<dbReference type="Proteomes" id="UP000008827">
    <property type="component" value="Chromosome 9"/>
</dbReference>
<dbReference type="EnsemblPlants" id="KRH37240">
    <property type="protein sequence ID" value="KRH37240"/>
    <property type="gene ID" value="GLYMA_09G053900"/>
</dbReference>
<gene>
    <name evidence="1" type="ORF">GLYMA_09G053900</name>
</gene>
<reference evidence="2" key="2">
    <citation type="submission" date="2018-02" db="UniProtKB">
        <authorList>
            <consortium name="EnsemblPlants"/>
        </authorList>
    </citation>
    <scope>IDENTIFICATION</scope>
    <source>
        <strain evidence="2">Williams 82</strain>
    </source>
</reference>
<reference evidence="1 2" key="1">
    <citation type="journal article" date="2010" name="Nature">
        <title>Genome sequence of the palaeopolyploid soybean.</title>
        <authorList>
            <person name="Schmutz J."/>
            <person name="Cannon S.B."/>
            <person name="Schlueter J."/>
            <person name="Ma J."/>
            <person name="Mitros T."/>
            <person name="Nelson W."/>
            <person name="Hyten D.L."/>
            <person name="Song Q."/>
            <person name="Thelen J.J."/>
            <person name="Cheng J."/>
            <person name="Xu D."/>
            <person name="Hellsten U."/>
            <person name="May G.D."/>
            <person name="Yu Y."/>
            <person name="Sakurai T."/>
            <person name="Umezawa T."/>
            <person name="Bhattacharyya M.K."/>
            <person name="Sandhu D."/>
            <person name="Valliyodan B."/>
            <person name="Lindquist E."/>
            <person name="Peto M."/>
            <person name="Grant D."/>
            <person name="Shu S."/>
            <person name="Goodstein D."/>
            <person name="Barry K."/>
            <person name="Futrell-Griggs M."/>
            <person name="Abernathy B."/>
            <person name="Du J."/>
            <person name="Tian Z."/>
            <person name="Zhu L."/>
            <person name="Gill N."/>
            <person name="Joshi T."/>
            <person name="Libault M."/>
            <person name="Sethuraman A."/>
            <person name="Zhang X.-C."/>
            <person name="Shinozaki K."/>
            <person name="Nguyen H.T."/>
            <person name="Wing R.A."/>
            <person name="Cregan P."/>
            <person name="Specht J."/>
            <person name="Grimwood J."/>
            <person name="Rokhsar D."/>
            <person name="Stacey G."/>
            <person name="Shoemaker R.C."/>
            <person name="Jackson S.A."/>
        </authorList>
    </citation>
    <scope>NUCLEOTIDE SEQUENCE [LARGE SCALE GENOMIC DNA]</scope>
    <source>
        <strain evidence="2">cv. Williams 82</strain>
        <tissue evidence="1">Callus</tissue>
    </source>
</reference>
<proteinExistence type="predicted"/>
<dbReference type="Gramene" id="KRH37240">
    <property type="protein sequence ID" value="KRH37240"/>
    <property type="gene ID" value="GLYMA_09G053900"/>
</dbReference>
<protein>
    <submittedName>
        <fullName evidence="1 2">Uncharacterized protein</fullName>
    </submittedName>
</protein>
<evidence type="ECO:0000313" key="3">
    <source>
        <dbReference type="Proteomes" id="UP000008827"/>
    </source>
</evidence>
<accession>A0A0R0IB34</accession>
<dbReference type="EMBL" id="CM000842">
    <property type="protein sequence ID" value="KRH37240.1"/>
    <property type="molecule type" value="Genomic_DNA"/>
</dbReference>
<keyword evidence="3" id="KW-1185">Reference proteome</keyword>